<dbReference type="GO" id="GO:0005737">
    <property type="term" value="C:cytoplasm"/>
    <property type="evidence" value="ECO:0007669"/>
    <property type="project" value="UniProtKB-SubCell"/>
</dbReference>
<dbReference type="PANTHER" id="PTHR45418">
    <property type="entry name" value="CANCER/TESTIS ANTIGEN 55"/>
    <property type="match status" value="1"/>
</dbReference>
<evidence type="ECO:0000259" key="11">
    <source>
        <dbReference type="Pfam" id="PF13086"/>
    </source>
</evidence>
<dbReference type="InterPro" id="IPR026122">
    <property type="entry name" value="MOV-10/SDE3_DEXXQ/H-box"/>
</dbReference>
<evidence type="ECO:0000256" key="4">
    <source>
        <dbReference type="ARBA" id="ARBA00022490"/>
    </source>
</evidence>
<evidence type="ECO:0000256" key="1">
    <source>
        <dbReference type="ARBA" id="ARBA00004496"/>
    </source>
</evidence>
<dbReference type="GO" id="GO:0003723">
    <property type="term" value="F:RNA binding"/>
    <property type="evidence" value="ECO:0007669"/>
    <property type="project" value="InterPro"/>
</dbReference>
<dbReference type="InterPro" id="IPR041679">
    <property type="entry name" value="DNA2/NAM7-like_C"/>
</dbReference>
<evidence type="ECO:0000259" key="13">
    <source>
        <dbReference type="Pfam" id="PF21634"/>
    </source>
</evidence>
<dbReference type="Pfam" id="PF13087">
    <property type="entry name" value="AAA_12"/>
    <property type="match status" value="1"/>
</dbReference>
<evidence type="ECO:0000256" key="10">
    <source>
        <dbReference type="ARBA" id="ARBA00047984"/>
    </source>
</evidence>
<dbReference type="InterPro" id="IPR047187">
    <property type="entry name" value="SF1_C_Upf1"/>
</dbReference>
<evidence type="ECO:0000256" key="8">
    <source>
        <dbReference type="ARBA" id="ARBA00022840"/>
    </source>
</evidence>
<comment type="catalytic activity">
    <reaction evidence="10">
        <text>ATP + H2O = ADP + phosphate + H(+)</text>
        <dbReference type="Rhea" id="RHEA:13065"/>
        <dbReference type="ChEBI" id="CHEBI:15377"/>
        <dbReference type="ChEBI" id="CHEBI:15378"/>
        <dbReference type="ChEBI" id="CHEBI:30616"/>
        <dbReference type="ChEBI" id="CHEBI:43474"/>
        <dbReference type="ChEBI" id="CHEBI:456216"/>
        <dbReference type="EC" id="3.6.4.13"/>
    </reaction>
</comment>
<dbReference type="Pfam" id="PF21634">
    <property type="entry name" value="MOV-10_beta-barrel"/>
    <property type="match status" value="1"/>
</dbReference>
<evidence type="ECO:0000256" key="2">
    <source>
        <dbReference type="ARBA" id="ARBA00005601"/>
    </source>
</evidence>
<evidence type="ECO:0000259" key="12">
    <source>
        <dbReference type="Pfam" id="PF13087"/>
    </source>
</evidence>
<comment type="subcellular location">
    <subcellularLocation>
        <location evidence="1">Cytoplasm</location>
    </subcellularLocation>
</comment>
<dbReference type="InterPro" id="IPR041677">
    <property type="entry name" value="DNA2/NAM7_AAA_11"/>
</dbReference>
<keyword evidence="7" id="KW-0347">Helicase</keyword>
<gene>
    <name evidence="15" type="ORF">IW261DRAFT_256676</name>
</gene>
<dbReference type="PANTHER" id="PTHR45418:SF1">
    <property type="entry name" value="CANCER_TESTIS ANTIGEN 55"/>
    <property type="match status" value="1"/>
</dbReference>
<evidence type="ECO:0000259" key="14">
    <source>
        <dbReference type="Pfam" id="PF21635"/>
    </source>
</evidence>
<dbReference type="GO" id="GO:0005524">
    <property type="term" value="F:ATP binding"/>
    <property type="evidence" value="ECO:0007669"/>
    <property type="project" value="UniProtKB-KW"/>
</dbReference>
<sequence length="978" mass="109622">MPVGWCYDSVSTDGCRRPPGVCPLRHDITKCSCELILDACNYEAHVHGRRHQQILAGTQRPVSKRGKAGPVLKRCPHCRPIRDFREDELEAHVATHSVQEQLVAVLEDAQRNKNGIEVSDLEGLDFGIVNEDEQQPVVVEMLVQRTGGDDSNVPISLSKIRMLSSQRQDEHGTKFSVAITPASNFIRCGRPHRILVTFHPSYAGRFDDTLELVFINIVNRRRFVIQRKISATVGSRADHEYLAPKAPYTPRKRRNIKLDGPVKRSLRPPTWTPTKWISKLPQFDVPQHLVQAVYTEKGYLKRSARRDVKRFMPSSLNIETYAQHFQTMLYLEEEQKKQDLDAYSLWDVEIKADPPRYRLQVKGLSEGRPSVLVGDFILVCPVGQPDKIWFEGRVHNVAMSHVKLAFSDKFNTYRGNKFDVRFVLNRLPHRRAHQALVNKNDPPRLLFPGPEHLKEARPVSPADFKASILLNRSLEDNPEQLETVAAILHQPRGSVPFIVFGPPGTGKTVTIVESMRQLLQSHPEAHILACAPSNKAADLIAQRLMHLGPTDVFRLNSLSRKYGDLPTTLRKFSLVNGNMTFAMPVREDVLKHRVVVCTCVSAGALAGLGIKPGHFGWIFIDEAGQATEPDTMIPIKGLTDNQTNVILAGDSKQLGPTVHSRLAMDLGLRESYLVRLMERPCYNLSPWNDDGSGGGRGVTIMELLKNFRSHPAILAFSNAHFYGNRLQACGDPILTRSLEDWEELPTRKFPIIFHAVVGRDQREESSPSYFNISEATIVKNYCLKLVAKKGTRADHIAVITPYHAQKTKILDLFYRDSKLEDISVGSVEEFQGQERRIIIISTVRSHSGFVASDIQRSLGFVASPHRFNVAVTRAQALLIIVGNADVLALDPVWRTFMNYVHNMGGWCGHRISWDPMASVDDYVEEVKTRAAGEAEETIMRLKSLVVGVSEGGGFIPPFADSDDDEIDGGLGDGLVIQE</sequence>
<organism evidence="15 16">
    <name type="scientific">Armillaria novae-zelandiae</name>
    <dbReference type="NCBI Taxonomy" id="153914"/>
    <lineage>
        <taxon>Eukaryota</taxon>
        <taxon>Fungi</taxon>
        <taxon>Dikarya</taxon>
        <taxon>Basidiomycota</taxon>
        <taxon>Agaricomycotina</taxon>
        <taxon>Agaricomycetes</taxon>
        <taxon>Agaricomycetidae</taxon>
        <taxon>Agaricales</taxon>
        <taxon>Marasmiineae</taxon>
        <taxon>Physalacriaceae</taxon>
        <taxon>Armillaria</taxon>
    </lineage>
</organism>
<dbReference type="GO" id="GO:0005694">
    <property type="term" value="C:chromosome"/>
    <property type="evidence" value="ECO:0007669"/>
    <property type="project" value="UniProtKB-ARBA"/>
</dbReference>
<dbReference type="AlphaFoldDB" id="A0AA39P5G4"/>
<dbReference type="GO" id="GO:0031047">
    <property type="term" value="P:regulatory ncRNA-mediated gene silencing"/>
    <property type="evidence" value="ECO:0007669"/>
    <property type="project" value="UniProtKB-KW"/>
</dbReference>
<feature type="domain" description="Helicase MOV-10 helical" evidence="14">
    <location>
        <begin position="280"/>
        <end position="339"/>
    </location>
</feature>
<keyword evidence="4" id="KW-0963">Cytoplasm</keyword>
<feature type="domain" description="Helicase MOV-10-like beta-barrel" evidence="13">
    <location>
        <begin position="355"/>
        <end position="422"/>
    </location>
</feature>
<feature type="domain" description="DNA2/NAM7 helicase-like C-terminal" evidence="12">
    <location>
        <begin position="701"/>
        <end position="884"/>
    </location>
</feature>
<dbReference type="EMBL" id="JAUEPR010000015">
    <property type="protein sequence ID" value="KAK0477948.1"/>
    <property type="molecule type" value="Genomic_DNA"/>
</dbReference>
<comment type="similarity">
    <text evidence="2">Belongs to the DNA2/NAM7 helicase family. SDE3 subfamily.</text>
</comment>
<feature type="domain" description="DNA2/NAM7 helicase helicase" evidence="11">
    <location>
        <begin position="589"/>
        <end position="661"/>
    </location>
</feature>
<reference evidence="15" key="1">
    <citation type="submission" date="2023-06" db="EMBL/GenBank/DDBJ databases">
        <authorList>
            <consortium name="Lawrence Berkeley National Laboratory"/>
            <person name="Ahrendt S."/>
            <person name="Sahu N."/>
            <person name="Indic B."/>
            <person name="Wong-Bajracharya J."/>
            <person name="Merenyi Z."/>
            <person name="Ke H.-M."/>
            <person name="Monk M."/>
            <person name="Kocsube S."/>
            <person name="Drula E."/>
            <person name="Lipzen A."/>
            <person name="Balint B."/>
            <person name="Henrissat B."/>
            <person name="Andreopoulos B."/>
            <person name="Martin F.M."/>
            <person name="Harder C.B."/>
            <person name="Rigling D."/>
            <person name="Ford K.L."/>
            <person name="Foster G.D."/>
            <person name="Pangilinan J."/>
            <person name="Papanicolaou A."/>
            <person name="Barry K."/>
            <person name="LaButti K."/>
            <person name="Viragh M."/>
            <person name="Koriabine M."/>
            <person name="Yan M."/>
            <person name="Riley R."/>
            <person name="Champramary S."/>
            <person name="Plett K.L."/>
            <person name="Tsai I.J."/>
            <person name="Slot J."/>
            <person name="Sipos G."/>
            <person name="Plett J."/>
            <person name="Nagy L.G."/>
            <person name="Grigoriev I.V."/>
        </authorList>
    </citation>
    <scope>NUCLEOTIDE SEQUENCE</scope>
    <source>
        <strain evidence="15">ICMP 16352</strain>
    </source>
</reference>
<keyword evidence="8" id="KW-0067">ATP-binding</keyword>
<dbReference type="InterPro" id="IPR027417">
    <property type="entry name" value="P-loop_NTPase"/>
</dbReference>
<dbReference type="GO" id="GO:0032574">
    <property type="term" value="F:5'-3' RNA helicase activity"/>
    <property type="evidence" value="ECO:0007669"/>
    <property type="project" value="InterPro"/>
</dbReference>
<feature type="domain" description="DNA2/NAM7 helicase helicase" evidence="11">
    <location>
        <begin position="477"/>
        <end position="546"/>
    </location>
</feature>
<keyword evidence="6 15" id="KW-0378">Hydrolase</keyword>
<dbReference type="EC" id="3.6.4.13" evidence="3"/>
<comment type="caution">
    <text evidence="15">The sequence shown here is derived from an EMBL/GenBank/DDBJ whole genome shotgun (WGS) entry which is preliminary data.</text>
</comment>
<dbReference type="CDD" id="cd18038">
    <property type="entry name" value="DEXXQc_Helz-like"/>
    <property type="match status" value="1"/>
</dbReference>
<dbReference type="GO" id="GO:0016787">
    <property type="term" value="F:hydrolase activity"/>
    <property type="evidence" value="ECO:0007669"/>
    <property type="project" value="UniProtKB-KW"/>
</dbReference>
<dbReference type="CDD" id="cd18808">
    <property type="entry name" value="SF1_C_Upf1"/>
    <property type="match status" value="1"/>
</dbReference>
<evidence type="ECO:0000256" key="5">
    <source>
        <dbReference type="ARBA" id="ARBA00022741"/>
    </source>
</evidence>
<dbReference type="InterPro" id="IPR049080">
    <property type="entry name" value="MOV-10-like_beta-barrel"/>
</dbReference>
<evidence type="ECO:0000256" key="7">
    <source>
        <dbReference type="ARBA" id="ARBA00022806"/>
    </source>
</evidence>
<keyword evidence="9" id="KW-0943">RNA-mediated gene silencing</keyword>
<dbReference type="InterPro" id="IPR049079">
    <property type="entry name" value="Mov-10_helical"/>
</dbReference>
<evidence type="ECO:0000256" key="3">
    <source>
        <dbReference type="ARBA" id="ARBA00012552"/>
    </source>
</evidence>
<keyword evidence="16" id="KW-1185">Reference proteome</keyword>
<name>A0AA39P5G4_9AGAR</name>
<dbReference type="Pfam" id="PF21635">
    <property type="entry name" value="Mov-10_helical"/>
    <property type="match status" value="1"/>
</dbReference>
<evidence type="ECO:0000313" key="15">
    <source>
        <dbReference type="EMBL" id="KAK0477948.1"/>
    </source>
</evidence>
<dbReference type="Gene3D" id="3.40.50.300">
    <property type="entry name" value="P-loop containing nucleotide triphosphate hydrolases"/>
    <property type="match status" value="2"/>
</dbReference>
<evidence type="ECO:0000313" key="16">
    <source>
        <dbReference type="Proteomes" id="UP001175227"/>
    </source>
</evidence>
<dbReference type="Pfam" id="PF13086">
    <property type="entry name" value="AAA_11"/>
    <property type="match status" value="2"/>
</dbReference>
<protein>
    <recommendedName>
        <fullName evidence="3">RNA helicase</fullName>
        <ecNumber evidence="3">3.6.4.13</ecNumber>
    </recommendedName>
</protein>
<keyword evidence="5" id="KW-0547">Nucleotide-binding</keyword>
<accession>A0AA39P5G4</accession>
<evidence type="ECO:0000256" key="9">
    <source>
        <dbReference type="ARBA" id="ARBA00023158"/>
    </source>
</evidence>
<dbReference type="SUPFAM" id="SSF52540">
    <property type="entry name" value="P-loop containing nucleoside triphosphate hydrolases"/>
    <property type="match status" value="1"/>
</dbReference>
<dbReference type="FunFam" id="3.40.50.300:FF:000326">
    <property type="entry name" value="P-loop containing nucleoside triphosphate hydrolase"/>
    <property type="match status" value="1"/>
</dbReference>
<dbReference type="Proteomes" id="UP001175227">
    <property type="component" value="Unassembled WGS sequence"/>
</dbReference>
<proteinExistence type="inferred from homology"/>
<evidence type="ECO:0000256" key="6">
    <source>
        <dbReference type="ARBA" id="ARBA00022801"/>
    </source>
</evidence>